<dbReference type="AlphaFoldDB" id="A0A5C5UZE3"/>
<reference evidence="1 2" key="1">
    <citation type="submission" date="2019-02" db="EMBL/GenBank/DDBJ databases">
        <title>Deep-cultivation of Planctomycetes and their phenomic and genomic characterization uncovers novel biology.</title>
        <authorList>
            <person name="Wiegand S."/>
            <person name="Jogler M."/>
            <person name="Boedeker C."/>
            <person name="Pinto D."/>
            <person name="Vollmers J."/>
            <person name="Rivas-Marin E."/>
            <person name="Kohn T."/>
            <person name="Peeters S.H."/>
            <person name="Heuer A."/>
            <person name="Rast P."/>
            <person name="Oberbeckmann S."/>
            <person name="Bunk B."/>
            <person name="Jeske O."/>
            <person name="Meyerdierks A."/>
            <person name="Storesund J.E."/>
            <person name="Kallscheuer N."/>
            <person name="Luecker S."/>
            <person name="Lage O.M."/>
            <person name="Pohl T."/>
            <person name="Merkel B.J."/>
            <person name="Hornburger P."/>
            <person name="Mueller R.-W."/>
            <person name="Bruemmer F."/>
            <person name="Labrenz M."/>
            <person name="Spormann A.M."/>
            <person name="Op Den Camp H."/>
            <person name="Overmann J."/>
            <person name="Amann R."/>
            <person name="Jetten M.S.M."/>
            <person name="Mascher T."/>
            <person name="Medema M.H."/>
            <person name="Devos D.P."/>
            <person name="Kaster A.-K."/>
            <person name="Ovreas L."/>
            <person name="Rohde M."/>
            <person name="Galperin M.Y."/>
            <person name="Jogler C."/>
        </authorList>
    </citation>
    <scope>NUCLEOTIDE SEQUENCE [LARGE SCALE GENOMIC DNA]</scope>
    <source>
        <strain evidence="1 2">Enr8</strain>
    </source>
</reference>
<evidence type="ECO:0000313" key="2">
    <source>
        <dbReference type="Proteomes" id="UP000318878"/>
    </source>
</evidence>
<evidence type="ECO:0000313" key="1">
    <source>
        <dbReference type="EMBL" id="TWT30862.1"/>
    </source>
</evidence>
<name>A0A5C5UZE3_9BACT</name>
<accession>A0A5C5UZE3</accession>
<protein>
    <submittedName>
        <fullName evidence="1">Uncharacterized protein</fullName>
    </submittedName>
</protein>
<organism evidence="1 2">
    <name type="scientific">Blastopirellula retiformator</name>
    <dbReference type="NCBI Taxonomy" id="2527970"/>
    <lineage>
        <taxon>Bacteria</taxon>
        <taxon>Pseudomonadati</taxon>
        <taxon>Planctomycetota</taxon>
        <taxon>Planctomycetia</taxon>
        <taxon>Pirellulales</taxon>
        <taxon>Pirellulaceae</taxon>
        <taxon>Blastopirellula</taxon>
    </lineage>
</organism>
<dbReference type="Proteomes" id="UP000318878">
    <property type="component" value="Unassembled WGS sequence"/>
</dbReference>
<dbReference type="EMBL" id="SJPF01000005">
    <property type="protein sequence ID" value="TWT30862.1"/>
    <property type="molecule type" value="Genomic_DNA"/>
</dbReference>
<comment type="caution">
    <text evidence="1">The sequence shown here is derived from an EMBL/GenBank/DDBJ whole genome shotgun (WGS) entry which is preliminary data.</text>
</comment>
<sequence>MLVSGNRFLNTRHYKTDSEIRQEFFALEVDNNANDCLTVR</sequence>
<proteinExistence type="predicted"/>
<gene>
    <name evidence="1" type="ORF">Enr8_43880</name>
</gene>
<keyword evidence="2" id="KW-1185">Reference proteome</keyword>